<dbReference type="InterPro" id="IPR011993">
    <property type="entry name" value="PH-like_dom_sf"/>
</dbReference>
<evidence type="ECO:0000256" key="4">
    <source>
        <dbReference type="ARBA" id="ARBA00004496"/>
    </source>
</evidence>
<gene>
    <name evidence="14" type="primary">Afap1l1</name>
    <name evidence="14" type="ORF">GTO93_0016774</name>
</gene>
<evidence type="ECO:0000256" key="11">
    <source>
        <dbReference type="SAM" id="Coils"/>
    </source>
</evidence>
<feature type="domain" description="PH" evidence="13">
    <location>
        <begin position="283"/>
        <end position="379"/>
    </location>
</feature>
<keyword evidence="8" id="KW-0965">Cell junction</keyword>
<evidence type="ECO:0000256" key="6">
    <source>
        <dbReference type="ARBA" id="ARBA00022490"/>
    </source>
</evidence>
<dbReference type="PANTHER" id="PTHR14338:SF1">
    <property type="entry name" value="ACTIN FILAMENT-ASSOCIATED PROTEIN 1-LIKE 1"/>
    <property type="match status" value="1"/>
</dbReference>
<protein>
    <recommendedName>
        <fullName evidence="5">Actin filament-associated protein 1-like 1</fullName>
    </recommendedName>
</protein>
<feature type="region of interest" description="Disordered" evidence="12">
    <location>
        <begin position="149"/>
        <end position="268"/>
    </location>
</feature>
<dbReference type="InterPro" id="IPR001849">
    <property type="entry name" value="PH_domain"/>
</dbReference>
<proteinExistence type="predicted"/>
<dbReference type="PROSITE" id="PS50003">
    <property type="entry name" value="PH_DOMAIN"/>
    <property type="match status" value="2"/>
</dbReference>
<feature type="compositionally biased region" description="Polar residues" evidence="12">
    <location>
        <begin position="413"/>
        <end position="426"/>
    </location>
</feature>
<feature type="non-terminal residue" evidence="14">
    <location>
        <position position="1"/>
    </location>
</feature>
<keyword evidence="7" id="KW-0677">Repeat</keyword>
<evidence type="ECO:0000313" key="14">
    <source>
        <dbReference type="EMBL" id="MBN3273851.1"/>
    </source>
</evidence>
<keyword evidence="6" id="KW-0963">Cytoplasm</keyword>
<feature type="compositionally biased region" description="Low complexity" evidence="12">
    <location>
        <begin position="779"/>
        <end position="789"/>
    </location>
</feature>
<evidence type="ECO:0000259" key="13">
    <source>
        <dbReference type="PROSITE" id="PS50003"/>
    </source>
</evidence>
<evidence type="ECO:0000256" key="7">
    <source>
        <dbReference type="ARBA" id="ARBA00022737"/>
    </source>
</evidence>
<feature type="compositionally biased region" description="Pro residues" evidence="12">
    <location>
        <begin position="176"/>
        <end position="187"/>
    </location>
</feature>
<feature type="compositionally biased region" description="Low complexity" evidence="12">
    <location>
        <begin position="244"/>
        <end position="253"/>
    </location>
</feature>
<evidence type="ECO:0000256" key="3">
    <source>
        <dbReference type="ARBA" id="ARBA00004264"/>
    </source>
</evidence>
<organism evidence="14 15">
    <name type="scientific">Polyodon spathula</name>
    <name type="common">North American paddlefish</name>
    <name type="synonym">Squalus spathula</name>
    <dbReference type="NCBI Taxonomy" id="7913"/>
    <lineage>
        <taxon>Eukaryota</taxon>
        <taxon>Metazoa</taxon>
        <taxon>Chordata</taxon>
        <taxon>Craniata</taxon>
        <taxon>Vertebrata</taxon>
        <taxon>Euteleostomi</taxon>
        <taxon>Actinopterygii</taxon>
        <taxon>Chondrostei</taxon>
        <taxon>Acipenseriformes</taxon>
        <taxon>Polyodontidae</taxon>
        <taxon>Polyodon</taxon>
    </lineage>
</organism>
<dbReference type="Proteomes" id="UP001166093">
    <property type="component" value="Unassembled WGS sequence"/>
</dbReference>
<evidence type="ECO:0000256" key="12">
    <source>
        <dbReference type="SAM" id="MobiDB-lite"/>
    </source>
</evidence>
<dbReference type="PANTHER" id="PTHR14338">
    <property type="entry name" value="ACTIN FILAMENT-ASSOCIATED PROTEIN 1 FAMILY MEMBER"/>
    <property type="match status" value="1"/>
</dbReference>
<evidence type="ECO:0000256" key="2">
    <source>
        <dbReference type="ARBA" id="ARBA00004188"/>
    </source>
</evidence>
<evidence type="ECO:0000256" key="9">
    <source>
        <dbReference type="ARBA" id="ARBA00023054"/>
    </source>
</evidence>
<feature type="compositionally biased region" description="Low complexity" evidence="12">
    <location>
        <begin position="207"/>
        <end position="216"/>
    </location>
</feature>
<keyword evidence="15" id="KW-1185">Reference proteome</keyword>
<evidence type="ECO:0000256" key="8">
    <source>
        <dbReference type="ARBA" id="ARBA00022949"/>
    </source>
</evidence>
<feature type="domain" description="PH" evidence="13">
    <location>
        <begin position="482"/>
        <end position="576"/>
    </location>
</feature>
<dbReference type="EMBL" id="JAAWVQ010034688">
    <property type="protein sequence ID" value="MBN3273851.1"/>
    <property type="molecule type" value="Genomic_DNA"/>
</dbReference>
<dbReference type="SUPFAM" id="SSF50729">
    <property type="entry name" value="PH domain-like"/>
    <property type="match status" value="2"/>
</dbReference>
<accession>A0ABS2XIE6</accession>
<feature type="region of interest" description="Disordered" evidence="12">
    <location>
        <begin position="768"/>
        <end position="790"/>
    </location>
</feature>
<dbReference type="Pfam" id="PF00169">
    <property type="entry name" value="PH"/>
    <property type="match status" value="2"/>
</dbReference>
<dbReference type="SMART" id="SM00233">
    <property type="entry name" value="PH"/>
    <property type="match status" value="2"/>
</dbReference>
<evidence type="ECO:0000256" key="5">
    <source>
        <dbReference type="ARBA" id="ARBA00016930"/>
    </source>
</evidence>
<comment type="subcellular location">
    <subcellularLocation>
        <location evidence="3">Cell projection</location>
        <location evidence="3">Invadopodium</location>
    </subcellularLocation>
    <subcellularLocation>
        <location evidence="2">Cell projection</location>
        <location evidence="2">Podosome</location>
    </subcellularLocation>
    <subcellularLocation>
        <location evidence="4">Cytoplasm</location>
    </subcellularLocation>
</comment>
<dbReference type="CDD" id="cd13307">
    <property type="entry name" value="PH2_AFAP"/>
    <property type="match status" value="1"/>
</dbReference>
<feature type="non-terminal residue" evidence="14">
    <location>
        <position position="838"/>
    </location>
</feature>
<sequence length="838" mass="93834">MGGVSCAVVTDLRDCRALTADRATLATGEGASPRCRVVHGNRDNQERWRRRYKELCETQADNQRARRDPTVLEQLIPELSVLLKLLDHEYLSTTTKEKKTAVSNILHKLQPSSVNGTDYIYMNTTAYRNGTSFVESLFEEIDCNIGNLKDAPEEKKEESEAEALETSPSKTSTTDTPPPLPTTPPPEDYYEEAVPLDPGKAPEFITSRSSSSPPNSIEDGYYEDADNNYPITRINGEQKNSYNDSDAMSSSYESYDEEEDDGKGQQLTHQWPSEENSMNLVKDCRICAFLLRKKRFGQWAKQFTVIRDNRLLCYKSSKVQSPYLDLALNTCNVIYVPKDGRRKKHELRFSLPGAEALVLAVQSHEQADEWLKVIREVSSQCNGVHGLEGSTSPMILRKVELDKRLSTDKQTSDSDSAVTGDNSSPVNGREGRDHVKGKRSGLAELKGSMSRAAGRKITRIISFSKKKPTTAEDTQTSSTDEDVPCCGYLNVLVNQCWKERWVCLRRNTLYFHKDRLDQRTHVNAVVLQGCEVATGLGPKHPFAFRLLRHGHEVAVLEASCSEDMGRWLGLLLAGTGSSTDPESLHYDYVDVETIGNIVDAVRHSFLWATSSCSPGGVIDSRTYDDVPYEKVQVEEQKRPAVTLVKRHSSFSSKETHKTDPQVKIKRHGSNANQYKYGKTRAEEDAKRYLSEKEKLEKQKEVIRNELAVLRKERGEVKEALKSTTGKKSKALEEKIAQLEEKCREKESQRVDVELRLTEVKENLKKSIAGGSLGAAGDNTTGSKSSGTKSESNYTELYLPVNCASEIRKRTPSISASGKGSVMKKAKVFIYSFIQEVCK</sequence>
<comment type="function">
    <text evidence="1">May be involved in podosome and invadosome formation.</text>
</comment>
<keyword evidence="9 11" id="KW-0175">Coiled coil</keyword>
<feature type="region of interest" description="Disordered" evidence="12">
    <location>
        <begin position="406"/>
        <end position="450"/>
    </location>
</feature>
<feature type="compositionally biased region" description="Low complexity" evidence="12">
    <location>
        <begin position="164"/>
        <end position="175"/>
    </location>
</feature>
<evidence type="ECO:0000256" key="1">
    <source>
        <dbReference type="ARBA" id="ARBA00002089"/>
    </source>
</evidence>
<evidence type="ECO:0000256" key="10">
    <source>
        <dbReference type="ARBA" id="ARBA00023273"/>
    </source>
</evidence>
<reference evidence="14" key="1">
    <citation type="journal article" date="2021" name="Cell">
        <title>Tracing the genetic footprints of vertebrate landing in non-teleost ray-finned fishes.</title>
        <authorList>
            <person name="Bi X."/>
            <person name="Wang K."/>
            <person name="Yang L."/>
            <person name="Pan H."/>
            <person name="Jiang H."/>
            <person name="Wei Q."/>
            <person name="Fang M."/>
            <person name="Yu H."/>
            <person name="Zhu C."/>
            <person name="Cai Y."/>
            <person name="He Y."/>
            <person name="Gan X."/>
            <person name="Zeng H."/>
            <person name="Yu D."/>
            <person name="Zhu Y."/>
            <person name="Jiang H."/>
            <person name="Qiu Q."/>
            <person name="Yang H."/>
            <person name="Zhang Y.E."/>
            <person name="Wang W."/>
            <person name="Zhu M."/>
            <person name="He S."/>
            <person name="Zhang G."/>
        </authorList>
    </citation>
    <scope>NUCLEOTIDE SEQUENCE</scope>
    <source>
        <strain evidence="14">Pddl_001</strain>
    </source>
</reference>
<dbReference type="InterPro" id="IPR030113">
    <property type="entry name" value="AFAP"/>
</dbReference>
<feature type="coiled-coil region" evidence="11">
    <location>
        <begin position="678"/>
        <end position="762"/>
    </location>
</feature>
<dbReference type="CDD" id="cd13306">
    <property type="entry name" value="PH1_AFAP"/>
    <property type="match status" value="1"/>
</dbReference>
<evidence type="ECO:0000313" key="15">
    <source>
        <dbReference type="Proteomes" id="UP001166093"/>
    </source>
</evidence>
<keyword evidence="10" id="KW-0966">Cell projection</keyword>
<comment type="caution">
    <text evidence="14">The sequence shown here is derived from an EMBL/GenBank/DDBJ whole genome shotgun (WGS) entry which is preliminary data.</text>
</comment>
<dbReference type="Gene3D" id="2.30.29.30">
    <property type="entry name" value="Pleckstrin-homology domain (PH domain)/Phosphotyrosine-binding domain (PTB)"/>
    <property type="match status" value="2"/>
</dbReference>
<name>A0ABS2XIE6_POLSP</name>